<dbReference type="CDD" id="cd00117">
    <property type="entry name" value="TFP"/>
    <property type="match status" value="1"/>
</dbReference>
<feature type="chain" id="PRO_5028913034" evidence="1">
    <location>
        <begin position="25"/>
        <end position="158"/>
    </location>
</feature>
<dbReference type="Proteomes" id="UP000492821">
    <property type="component" value="Unassembled WGS sequence"/>
</dbReference>
<protein>
    <submittedName>
        <fullName evidence="3">Toxin_TOLIP domain-containing protein</fullName>
    </submittedName>
</protein>
<keyword evidence="1" id="KW-0732">Signal</keyword>
<feature type="signal peptide" evidence="1">
    <location>
        <begin position="1"/>
        <end position="24"/>
    </location>
</feature>
<keyword evidence="2" id="KW-1185">Reference proteome</keyword>
<evidence type="ECO:0000313" key="2">
    <source>
        <dbReference type="Proteomes" id="UP000492821"/>
    </source>
</evidence>
<dbReference type="InterPro" id="IPR045860">
    <property type="entry name" value="Snake_toxin-like_sf"/>
</dbReference>
<reference evidence="2" key="1">
    <citation type="journal article" date="2013" name="Genetics">
        <title>The draft genome and transcriptome of Panagrellus redivivus are shaped by the harsh demands of a free-living lifestyle.</title>
        <authorList>
            <person name="Srinivasan J."/>
            <person name="Dillman A.R."/>
            <person name="Macchietto M.G."/>
            <person name="Heikkinen L."/>
            <person name="Lakso M."/>
            <person name="Fracchia K.M."/>
            <person name="Antoshechkin I."/>
            <person name="Mortazavi A."/>
            <person name="Wong G."/>
            <person name="Sternberg P.W."/>
        </authorList>
    </citation>
    <scope>NUCLEOTIDE SEQUENCE [LARGE SCALE GENOMIC DNA]</scope>
    <source>
        <strain evidence="2">MT8872</strain>
    </source>
</reference>
<organism evidence="2 3">
    <name type="scientific">Panagrellus redivivus</name>
    <name type="common">Microworm</name>
    <dbReference type="NCBI Taxonomy" id="6233"/>
    <lineage>
        <taxon>Eukaryota</taxon>
        <taxon>Metazoa</taxon>
        <taxon>Ecdysozoa</taxon>
        <taxon>Nematoda</taxon>
        <taxon>Chromadorea</taxon>
        <taxon>Rhabditida</taxon>
        <taxon>Tylenchina</taxon>
        <taxon>Panagrolaimomorpha</taxon>
        <taxon>Panagrolaimoidea</taxon>
        <taxon>Panagrolaimidae</taxon>
        <taxon>Panagrellus</taxon>
    </lineage>
</organism>
<dbReference type="WBParaSite" id="Pan_g3609.t1">
    <property type="protein sequence ID" value="Pan_g3609.t1"/>
    <property type="gene ID" value="Pan_g3609"/>
</dbReference>
<evidence type="ECO:0000256" key="1">
    <source>
        <dbReference type="SAM" id="SignalP"/>
    </source>
</evidence>
<dbReference type="SUPFAM" id="SSF57302">
    <property type="entry name" value="Snake toxin-like"/>
    <property type="match status" value="1"/>
</dbReference>
<name>A0A7E4ZYH8_PANRE</name>
<accession>A0A7E4ZYH8</accession>
<reference evidence="3" key="2">
    <citation type="submission" date="2020-10" db="UniProtKB">
        <authorList>
            <consortium name="WormBaseParasite"/>
        </authorList>
    </citation>
    <scope>IDENTIFICATION</scope>
</reference>
<dbReference type="AlphaFoldDB" id="A0A7E4ZYH8"/>
<sequence length="158" mass="17975">MKGAMFLQNFKVIPVLLLIPVVIGLKCYSCQFSFNDVYDLDNRNGWCTNETLLNIAKDEVVKPCAPWEPYCITAITTTLNSFTSVSRSCAGRCSMLCESIGFGQHQVTCADCCTKDGCNSQFSVQYYQEVMQRQFMSWTKPLDGEVAFNRKHNLRFPY</sequence>
<proteinExistence type="predicted"/>
<evidence type="ECO:0000313" key="3">
    <source>
        <dbReference type="WBParaSite" id="Pan_g3609.t1"/>
    </source>
</evidence>